<evidence type="ECO:0000313" key="7">
    <source>
        <dbReference type="EMBL" id="SDQ88572.1"/>
    </source>
</evidence>
<feature type="transmembrane region" description="Helical" evidence="6">
    <location>
        <begin position="29"/>
        <end position="54"/>
    </location>
</feature>
<evidence type="ECO:0000256" key="4">
    <source>
        <dbReference type="ARBA" id="ARBA00022989"/>
    </source>
</evidence>
<name>A0A1H1EIJ5_9ACTN</name>
<dbReference type="EMBL" id="FNKK01000002">
    <property type="protein sequence ID" value="SDQ88572.1"/>
    <property type="molecule type" value="Genomic_DNA"/>
</dbReference>
<feature type="transmembrane region" description="Helical" evidence="6">
    <location>
        <begin position="135"/>
        <end position="161"/>
    </location>
</feature>
<dbReference type="STRING" id="35622.SAMN04489764_2497"/>
<evidence type="ECO:0000256" key="6">
    <source>
        <dbReference type="SAM" id="Phobius"/>
    </source>
</evidence>
<dbReference type="AlphaFoldDB" id="A0A1H1EIJ5"/>
<sequence>MVGLVALGFVGYGLTRNWAETEAALRRLSWWSIAGSVTAVMAGLGCMLLAWRAVLAGLGSRLPLPVAARVMFVGQLGKYVPGAVWAYAAMMELGRDHGAPPRRTFSATSIALVVSLGCALAIAAATLWHVVGRAWYLPALIPLIAVCLHPRVLAFGLNLFLRVARRDPLDRVLPGSALVQATAWTTLGWLVYGVHLWLPVADLGAGPVYPLATGAYALAWATGLLTVIVPAGIGVREGAMVLALAPVLDAPEALVAAVVSRLVFTFCDVAWAGLGFLLGRMAGRQESRASTYAAQ</sequence>
<gene>
    <name evidence="7" type="ORF">SAMN04489764_2497</name>
</gene>
<evidence type="ECO:0000313" key="8">
    <source>
        <dbReference type="Proteomes" id="UP000217103"/>
    </source>
</evidence>
<feature type="transmembrane region" description="Helical" evidence="6">
    <location>
        <begin position="208"/>
        <end position="233"/>
    </location>
</feature>
<keyword evidence="5 6" id="KW-0472">Membrane</keyword>
<feature type="transmembrane region" description="Helical" evidence="6">
    <location>
        <begin position="108"/>
        <end position="128"/>
    </location>
</feature>
<evidence type="ECO:0008006" key="9">
    <source>
        <dbReference type="Google" id="ProtNLM"/>
    </source>
</evidence>
<reference evidence="7 8" key="1">
    <citation type="submission" date="2016-10" db="EMBL/GenBank/DDBJ databases">
        <authorList>
            <person name="de Groot N.N."/>
        </authorList>
    </citation>
    <scope>NUCLEOTIDE SEQUENCE [LARGE SCALE GENOMIC DNA]</scope>
    <source>
        <strain evidence="7 8">DSM 43794</strain>
    </source>
</reference>
<feature type="transmembrane region" description="Helical" evidence="6">
    <location>
        <begin position="66"/>
        <end position="88"/>
    </location>
</feature>
<keyword evidence="4 6" id="KW-1133">Transmembrane helix</keyword>
<feature type="transmembrane region" description="Helical" evidence="6">
    <location>
        <begin position="181"/>
        <end position="201"/>
    </location>
</feature>
<protein>
    <recommendedName>
        <fullName evidence="9">Lysylphosphatidylglycerol synthase TM region</fullName>
    </recommendedName>
</protein>
<comment type="subcellular location">
    <subcellularLocation>
        <location evidence="1">Cell membrane</location>
        <topology evidence="1">Multi-pass membrane protein</topology>
    </subcellularLocation>
</comment>
<dbReference type="Proteomes" id="UP000217103">
    <property type="component" value="Unassembled WGS sequence"/>
</dbReference>
<keyword evidence="2" id="KW-1003">Cell membrane</keyword>
<keyword evidence="3 6" id="KW-0812">Transmembrane</keyword>
<evidence type="ECO:0000256" key="1">
    <source>
        <dbReference type="ARBA" id="ARBA00004651"/>
    </source>
</evidence>
<keyword evidence="8" id="KW-1185">Reference proteome</keyword>
<dbReference type="GO" id="GO:0005886">
    <property type="term" value="C:plasma membrane"/>
    <property type="evidence" value="ECO:0007669"/>
    <property type="project" value="UniProtKB-SubCell"/>
</dbReference>
<evidence type="ECO:0000256" key="2">
    <source>
        <dbReference type="ARBA" id="ARBA00022475"/>
    </source>
</evidence>
<accession>A0A1H1EIJ5</accession>
<organism evidence="7 8">
    <name type="scientific">Thermostaphylospora chromogena</name>
    <dbReference type="NCBI Taxonomy" id="35622"/>
    <lineage>
        <taxon>Bacteria</taxon>
        <taxon>Bacillati</taxon>
        <taxon>Actinomycetota</taxon>
        <taxon>Actinomycetes</taxon>
        <taxon>Streptosporangiales</taxon>
        <taxon>Thermomonosporaceae</taxon>
        <taxon>Thermostaphylospora</taxon>
    </lineage>
</organism>
<proteinExistence type="predicted"/>
<dbReference type="Pfam" id="PF03706">
    <property type="entry name" value="LPG_synthase_TM"/>
    <property type="match status" value="1"/>
</dbReference>
<dbReference type="InterPro" id="IPR022791">
    <property type="entry name" value="L-PG_synthase/AglD"/>
</dbReference>
<evidence type="ECO:0000256" key="3">
    <source>
        <dbReference type="ARBA" id="ARBA00022692"/>
    </source>
</evidence>
<evidence type="ECO:0000256" key="5">
    <source>
        <dbReference type="ARBA" id="ARBA00023136"/>
    </source>
</evidence>